<accession>A0A5N1JBT9</accession>
<dbReference type="InterPro" id="IPR001789">
    <property type="entry name" value="Sig_transdc_resp-reg_receiver"/>
</dbReference>
<dbReference type="Pfam" id="PF00072">
    <property type="entry name" value="Response_reg"/>
    <property type="match status" value="1"/>
</dbReference>
<comment type="caution">
    <text evidence="3">The sequence shown here is derived from an EMBL/GenBank/DDBJ whole genome shotgun (WGS) entry which is preliminary data.</text>
</comment>
<reference evidence="3 4" key="1">
    <citation type="submission" date="2019-09" db="EMBL/GenBank/DDBJ databases">
        <title>Genome Sequence of Larkinella sp MA1.</title>
        <authorList>
            <person name="Srinivasan S."/>
        </authorList>
    </citation>
    <scope>NUCLEOTIDE SEQUENCE [LARGE SCALE GENOMIC DNA]</scope>
    <source>
        <strain evidence="3 4">MA1</strain>
    </source>
</reference>
<feature type="modified residue" description="4-aspartylphosphate" evidence="1">
    <location>
        <position position="77"/>
    </location>
</feature>
<dbReference type="InterPro" id="IPR011006">
    <property type="entry name" value="CheY-like_superfamily"/>
</dbReference>
<keyword evidence="4" id="KW-1185">Reference proteome</keyword>
<name>A0A5N1JBT9_9BACT</name>
<dbReference type="Gene3D" id="3.40.50.2300">
    <property type="match status" value="1"/>
</dbReference>
<dbReference type="PANTHER" id="PTHR44520:SF2">
    <property type="entry name" value="RESPONSE REGULATOR RCP1"/>
    <property type="match status" value="1"/>
</dbReference>
<dbReference type="SMART" id="SM00448">
    <property type="entry name" value="REC"/>
    <property type="match status" value="1"/>
</dbReference>
<organism evidence="3 4">
    <name type="scientific">Larkinella humicola</name>
    <dbReference type="NCBI Taxonomy" id="2607654"/>
    <lineage>
        <taxon>Bacteria</taxon>
        <taxon>Pseudomonadati</taxon>
        <taxon>Bacteroidota</taxon>
        <taxon>Cytophagia</taxon>
        <taxon>Cytophagales</taxon>
        <taxon>Spirosomataceae</taxon>
        <taxon>Larkinella</taxon>
    </lineage>
</organism>
<evidence type="ECO:0000259" key="2">
    <source>
        <dbReference type="PROSITE" id="PS50110"/>
    </source>
</evidence>
<dbReference type="GO" id="GO:0000160">
    <property type="term" value="P:phosphorelay signal transduction system"/>
    <property type="evidence" value="ECO:0007669"/>
    <property type="project" value="InterPro"/>
</dbReference>
<protein>
    <submittedName>
        <fullName evidence="3">Response regulator</fullName>
    </submittedName>
</protein>
<proteinExistence type="predicted"/>
<evidence type="ECO:0000313" key="3">
    <source>
        <dbReference type="EMBL" id="KAA9349234.1"/>
    </source>
</evidence>
<dbReference type="Proteomes" id="UP000326344">
    <property type="component" value="Unassembled WGS sequence"/>
</dbReference>
<gene>
    <name evidence="3" type="ORF">F0P93_22835</name>
</gene>
<dbReference type="AlphaFoldDB" id="A0A5N1JBT9"/>
<sequence length="162" mass="19214">MYTCMNRVQSNRDRNLRNARILVVEDNLDQGIVIRKALQQTFPDAQLVQVDTPEHAISYLEELKDCEWNLPKLIIQDLYMPQREDGWQILDAIRHFPMPICMIPVIMLSSSDHPDDIREAYERGSSCYVVKPFAFDQWLERFDGLRQYWWNTASLPTVRYSF</sequence>
<evidence type="ECO:0000313" key="4">
    <source>
        <dbReference type="Proteomes" id="UP000326344"/>
    </source>
</evidence>
<evidence type="ECO:0000256" key="1">
    <source>
        <dbReference type="PROSITE-ProRule" id="PRU00169"/>
    </source>
</evidence>
<dbReference type="SUPFAM" id="SSF52172">
    <property type="entry name" value="CheY-like"/>
    <property type="match status" value="1"/>
</dbReference>
<dbReference type="InterPro" id="IPR052893">
    <property type="entry name" value="TCS_response_regulator"/>
</dbReference>
<dbReference type="PROSITE" id="PS50110">
    <property type="entry name" value="RESPONSE_REGULATORY"/>
    <property type="match status" value="1"/>
</dbReference>
<dbReference type="EMBL" id="VTWS01000006">
    <property type="protein sequence ID" value="KAA9349234.1"/>
    <property type="molecule type" value="Genomic_DNA"/>
</dbReference>
<keyword evidence="1" id="KW-0597">Phosphoprotein</keyword>
<feature type="domain" description="Response regulatory" evidence="2">
    <location>
        <begin position="20"/>
        <end position="146"/>
    </location>
</feature>
<dbReference type="PANTHER" id="PTHR44520">
    <property type="entry name" value="RESPONSE REGULATOR RCP1-RELATED"/>
    <property type="match status" value="1"/>
</dbReference>